<evidence type="ECO:0000313" key="1">
    <source>
        <dbReference type="EMBL" id="KUM51275.1"/>
    </source>
</evidence>
<protein>
    <submittedName>
        <fullName evidence="1">Uncharacterized protein</fullName>
    </submittedName>
</protein>
<organism evidence="1">
    <name type="scientific">Picea glauca</name>
    <name type="common">White spruce</name>
    <name type="synonym">Pinus glauca</name>
    <dbReference type="NCBI Taxonomy" id="3330"/>
    <lineage>
        <taxon>Eukaryota</taxon>
        <taxon>Viridiplantae</taxon>
        <taxon>Streptophyta</taxon>
        <taxon>Embryophyta</taxon>
        <taxon>Tracheophyta</taxon>
        <taxon>Spermatophyta</taxon>
        <taxon>Pinopsida</taxon>
        <taxon>Pinidae</taxon>
        <taxon>Conifers I</taxon>
        <taxon>Pinales</taxon>
        <taxon>Pinaceae</taxon>
        <taxon>Picea</taxon>
    </lineage>
</organism>
<comment type="caution">
    <text evidence="1">The sequence shown here is derived from an EMBL/GenBank/DDBJ whole genome shotgun (WGS) entry which is preliminary data.</text>
</comment>
<dbReference type="EMBL" id="LKAM01000001">
    <property type="protein sequence ID" value="KUM51275.1"/>
    <property type="molecule type" value="Genomic_DNA"/>
</dbReference>
<proteinExistence type="predicted"/>
<accession>A0A117NJD1</accession>
<reference evidence="1" key="1">
    <citation type="journal article" date="2015" name="Genome Biol. Evol.">
        <title>Organellar Genomes of White Spruce (Picea glauca): Assembly and Annotation.</title>
        <authorList>
            <person name="Jackman S.D."/>
            <person name="Warren R.L."/>
            <person name="Gibb E.A."/>
            <person name="Vandervalk B.P."/>
            <person name="Mohamadi H."/>
            <person name="Chu J."/>
            <person name="Raymond A."/>
            <person name="Pleasance S."/>
            <person name="Coope R."/>
            <person name="Wildung M.R."/>
            <person name="Ritland C.E."/>
            <person name="Bousquet J."/>
            <person name="Jones S.J."/>
            <person name="Bohlmann J."/>
            <person name="Birol I."/>
        </authorList>
    </citation>
    <scope>NUCLEOTIDE SEQUENCE [LARGE SCALE GENOMIC DNA]</scope>
    <source>
        <tissue evidence="1">Flushing bud</tissue>
    </source>
</reference>
<gene>
    <name evidence="1" type="ORF">ABT39_MTgene1122</name>
</gene>
<dbReference type="AlphaFoldDB" id="A0A117NJD1"/>
<keyword evidence="1" id="KW-0496">Mitochondrion</keyword>
<name>A0A117NJD1_PICGL</name>
<geneLocation type="mitochondrion" evidence="1"/>
<sequence length="57" mass="6135">MHFCGLVIVIKTNLAQLLHDRLGLLVLGHKVGGATFPDPLNTGSPFFISHPASNQIQ</sequence>